<reference evidence="2" key="1">
    <citation type="submission" date="2021-06" db="EMBL/GenBank/DDBJ databases">
        <title>Comparative genomics, transcriptomics and evolutionary studies reveal genomic signatures of adaptation to plant cell wall in hemibiotrophic fungi.</title>
        <authorList>
            <consortium name="DOE Joint Genome Institute"/>
            <person name="Baroncelli R."/>
            <person name="Diaz J.F."/>
            <person name="Benocci T."/>
            <person name="Peng M."/>
            <person name="Battaglia E."/>
            <person name="Haridas S."/>
            <person name="Andreopoulos W."/>
            <person name="Labutti K."/>
            <person name="Pangilinan J."/>
            <person name="Floch G.L."/>
            <person name="Makela M.R."/>
            <person name="Henrissat B."/>
            <person name="Grigoriev I.V."/>
            <person name="Crouch J.A."/>
            <person name="De Vries R.P."/>
            <person name="Sukno S.A."/>
            <person name="Thon M.R."/>
        </authorList>
    </citation>
    <scope>NUCLEOTIDE SEQUENCE</scope>
    <source>
        <strain evidence="2">MAFF235873</strain>
    </source>
</reference>
<evidence type="ECO:0008006" key="4">
    <source>
        <dbReference type="Google" id="ProtNLM"/>
    </source>
</evidence>
<keyword evidence="3" id="KW-1185">Reference proteome</keyword>
<accession>A0AAD9HG58</accession>
<protein>
    <recommendedName>
        <fullName evidence="4">Cyanovirin-N domain-containing protein</fullName>
    </recommendedName>
</protein>
<evidence type="ECO:0000313" key="2">
    <source>
        <dbReference type="EMBL" id="KAK2027367.1"/>
    </source>
</evidence>
<feature type="signal peptide" evidence="1">
    <location>
        <begin position="1"/>
        <end position="17"/>
    </location>
</feature>
<keyword evidence="1" id="KW-0732">Signal</keyword>
<dbReference type="Proteomes" id="UP001232148">
    <property type="component" value="Unassembled WGS sequence"/>
</dbReference>
<gene>
    <name evidence="2" type="ORF">LX32DRAFT_729445</name>
</gene>
<feature type="chain" id="PRO_5042263541" description="Cyanovirin-N domain-containing protein" evidence="1">
    <location>
        <begin position="18"/>
        <end position="188"/>
    </location>
</feature>
<sequence>MLFKALAILSMAAAAFASRGHPPVPPILPSRDPALCIQRLATYPNRTRTRIDILGGHCLKARTYKGTYGPHTGSFFFETCCKDRDNNFAEPTFIMVDQCMVFDPANGELSWNNSNQKKIRDHCSMCELEQVDRPEQGKPAGPYLTCTCVKDDKQSVNAKIFLGTDANAAKEPKDTFWVNEKGRLVCKK</sequence>
<dbReference type="InterPro" id="IPR036673">
    <property type="entry name" value="Cyanovirin-N_sf"/>
</dbReference>
<dbReference type="EMBL" id="MU842896">
    <property type="protein sequence ID" value="KAK2027367.1"/>
    <property type="molecule type" value="Genomic_DNA"/>
</dbReference>
<organism evidence="2 3">
    <name type="scientific">Colletotrichum zoysiae</name>
    <dbReference type="NCBI Taxonomy" id="1216348"/>
    <lineage>
        <taxon>Eukaryota</taxon>
        <taxon>Fungi</taxon>
        <taxon>Dikarya</taxon>
        <taxon>Ascomycota</taxon>
        <taxon>Pezizomycotina</taxon>
        <taxon>Sordariomycetes</taxon>
        <taxon>Hypocreomycetidae</taxon>
        <taxon>Glomerellales</taxon>
        <taxon>Glomerellaceae</taxon>
        <taxon>Colletotrichum</taxon>
        <taxon>Colletotrichum graminicola species complex</taxon>
    </lineage>
</organism>
<evidence type="ECO:0000256" key="1">
    <source>
        <dbReference type="SAM" id="SignalP"/>
    </source>
</evidence>
<name>A0AAD9HG58_9PEZI</name>
<comment type="caution">
    <text evidence="2">The sequence shown here is derived from an EMBL/GenBank/DDBJ whole genome shotgun (WGS) entry which is preliminary data.</text>
</comment>
<dbReference type="AlphaFoldDB" id="A0AAD9HG58"/>
<proteinExistence type="predicted"/>
<dbReference type="Gene3D" id="2.30.60.10">
    <property type="entry name" value="Cyanovirin-N"/>
    <property type="match status" value="1"/>
</dbReference>
<evidence type="ECO:0000313" key="3">
    <source>
        <dbReference type="Proteomes" id="UP001232148"/>
    </source>
</evidence>